<evidence type="ECO:0000313" key="11">
    <source>
        <dbReference type="EMBL" id="AYL60031.1"/>
    </source>
</evidence>
<dbReference type="GO" id="GO:0016907">
    <property type="term" value="F:G protein-coupled acetylcholine receptor activity"/>
    <property type="evidence" value="ECO:0007669"/>
    <property type="project" value="TreeGrafter"/>
</dbReference>
<feature type="transmembrane region" description="Helical" evidence="9">
    <location>
        <begin position="43"/>
        <end position="69"/>
    </location>
</feature>
<evidence type="ECO:0000256" key="4">
    <source>
        <dbReference type="ARBA" id="ARBA00022989"/>
    </source>
</evidence>
<dbReference type="InterPro" id="IPR000276">
    <property type="entry name" value="GPCR_Rhodpsn"/>
</dbReference>
<evidence type="ECO:0000256" key="1">
    <source>
        <dbReference type="ARBA" id="ARBA00004651"/>
    </source>
</evidence>
<keyword evidence="7 11" id="KW-0675">Receptor</keyword>
<sequence length="419" mass="48119">MKPSLQNLLNDVLYTTRSSHFNITSTSFDNHQPVPRFANRDSIFIPPMIVGAIFSIVTIGGNFLIILAYFTNEKIRSVSNVPLLSLAFTDMFIGIIPVTMNILEMSMGYWPLGKEMCNVALMLDYVSVQSSINHIVLINFERYLAYKSPVKHQLLQKTSRVIVKLITVWFIAVIIWAPFINIYTYKVRSDNPYNNQCYNQFSNVKDYKFKRYIFVTVSVTGYFLPLGIVIVTYWKMYFIIKQQLNQASNFFNASNYSANYSNYSAAKTTKWHLLTSPSDGMQDNTTDRQKNLDSIKSLKTILKHKKALRLIVSILSAFLLTGLPLNAQWLLVGMCPTCYNKTLFDVCNFLTYPNSLVNPFLYACASRTFRKEFKKLLLCGFFLNCISVSKKLHVNYRANCNANDQEYKELSQSVSTEII</sequence>
<dbReference type="PROSITE" id="PS50262">
    <property type="entry name" value="G_PROTEIN_RECEP_F1_2"/>
    <property type="match status" value="1"/>
</dbReference>
<keyword evidence="2" id="KW-1003">Cell membrane</keyword>
<dbReference type="EMBL" id="MF805381">
    <property type="protein sequence ID" value="AYL60031.1"/>
    <property type="molecule type" value="mRNA"/>
</dbReference>
<dbReference type="PANTHER" id="PTHR24247:SF195">
    <property type="entry name" value="G-PROTEIN COUPLED RECEPTORS FAMILY 1 PROFILE DOMAIN-CONTAINING PROTEIN"/>
    <property type="match status" value="1"/>
</dbReference>
<feature type="transmembrane region" description="Helical" evidence="9">
    <location>
        <begin position="307"/>
        <end position="331"/>
    </location>
</feature>
<evidence type="ECO:0000256" key="7">
    <source>
        <dbReference type="ARBA" id="ARBA00023170"/>
    </source>
</evidence>
<dbReference type="PRINTS" id="PR00237">
    <property type="entry name" value="GPCRRHODOPSN"/>
</dbReference>
<proteinExistence type="evidence at transcript level"/>
<dbReference type="GO" id="GO:0007187">
    <property type="term" value="P:G protein-coupled receptor signaling pathway, coupled to cyclic nucleotide second messenger"/>
    <property type="evidence" value="ECO:0007669"/>
    <property type="project" value="TreeGrafter"/>
</dbReference>
<keyword evidence="6 9" id="KW-0472">Membrane</keyword>
<dbReference type="InterPro" id="IPR017452">
    <property type="entry name" value="GPCR_Rhodpsn_7TM"/>
</dbReference>
<dbReference type="Gene3D" id="1.20.1070.10">
    <property type="entry name" value="Rhodopsin 7-helix transmembrane proteins"/>
    <property type="match status" value="1"/>
</dbReference>
<comment type="subcellular location">
    <subcellularLocation>
        <location evidence="1">Cell membrane</location>
        <topology evidence="1">Multi-pass membrane protein</topology>
    </subcellularLocation>
</comment>
<dbReference type="OrthoDB" id="6435638at2759"/>
<evidence type="ECO:0000256" key="9">
    <source>
        <dbReference type="SAM" id="Phobius"/>
    </source>
</evidence>
<feature type="transmembrane region" description="Helical" evidence="9">
    <location>
        <begin position="81"/>
        <end position="100"/>
    </location>
</feature>
<feature type="transmembrane region" description="Helical" evidence="9">
    <location>
        <begin position="120"/>
        <end position="140"/>
    </location>
</feature>
<evidence type="ECO:0000256" key="6">
    <source>
        <dbReference type="ARBA" id="ARBA00023136"/>
    </source>
</evidence>
<evidence type="ECO:0000256" key="3">
    <source>
        <dbReference type="ARBA" id="ARBA00022692"/>
    </source>
</evidence>
<keyword evidence="3 9" id="KW-0812">Transmembrane</keyword>
<dbReference type="AlphaFoldDB" id="A0A678WCE1"/>
<organism evidence="11">
    <name type="scientific">Hydra vulgaris</name>
    <name type="common">Hydra</name>
    <name type="synonym">Hydra attenuata</name>
    <dbReference type="NCBI Taxonomy" id="6087"/>
    <lineage>
        <taxon>Eukaryota</taxon>
        <taxon>Metazoa</taxon>
        <taxon>Cnidaria</taxon>
        <taxon>Hydrozoa</taxon>
        <taxon>Hydroidolina</taxon>
        <taxon>Anthoathecata</taxon>
        <taxon>Aplanulata</taxon>
        <taxon>Hydridae</taxon>
        <taxon>Hydra</taxon>
    </lineage>
</organism>
<keyword evidence="8" id="KW-0807">Transducer</keyword>
<dbReference type="PANTHER" id="PTHR24247">
    <property type="entry name" value="5-HYDROXYTRYPTAMINE RECEPTOR"/>
    <property type="match status" value="1"/>
</dbReference>
<dbReference type="GO" id="GO:0045202">
    <property type="term" value="C:synapse"/>
    <property type="evidence" value="ECO:0007669"/>
    <property type="project" value="TreeGrafter"/>
</dbReference>
<keyword evidence="5" id="KW-0297">G-protein coupled receptor</keyword>
<feature type="transmembrane region" description="Helical" evidence="9">
    <location>
        <begin position="212"/>
        <end position="234"/>
    </location>
</feature>
<name>A0A678WCE1_HYDVU</name>
<protein>
    <submittedName>
        <fullName evidence="11">MAch receptor M13</fullName>
    </submittedName>
</protein>
<feature type="domain" description="G-protein coupled receptors family 1 profile" evidence="10">
    <location>
        <begin position="61"/>
        <end position="362"/>
    </location>
</feature>
<evidence type="ECO:0000256" key="2">
    <source>
        <dbReference type="ARBA" id="ARBA00022475"/>
    </source>
</evidence>
<dbReference type="GO" id="GO:0005886">
    <property type="term" value="C:plasma membrane"/>
    <property type="evidence" value="ECO:0007669"/>
    <property type="project" value="UniProtKB-SubCell"/>
</dbReference>
<evidence type="ECO:0000256" key="5">
    <source>
        <dbReference type="ARBA" id="ARBA00023040"/>
    </source>
</evidence>
<dbReference type="Pfam" id="PF00001">
    <property type="entry name" value="7tm_1"/>
    <property type="match status" value="1"/>
</dbReference>
<reference evidence="11" key="1">
    <citation type="submission" date="2017-09" db="EMBL/GenBank/DDBJ databases">
        <title>mAChRs in Hydra.</title>
        <authorList>
            <person name="Li S."/>
            <person name="Hauser F."/>
            <person name="Grimmelikhuijzen C."/>
        </authorList>
    </citation>
    <scope>NUCLEOTIDE SEQUENCE</scope>
</reference>
<dbReference type="GO" id="GO:0007197">
    <property type="term" value="P:adenylate cyclase-inhibiting G protein-coupled acetylcholine receptor signaling pathway"/>
    <property type="evidence" value="ECO:0007669"/>
    <property type="project" value="TreeGrafter"/>
</dbReference>
<dbReference type="GO" id="GO:0004993">
    <property type="term" value="F:G protein-coupled serotonin receptor activity"/>
    <property type="evidence" value="ECO:0007669"/>
    <property type="project" value="TreeGrafter"/>
</dbReference>
<dbReference type="GO" id="GO:0030425">
    <property type="term" value="C:dendrite"/>
    <property type="evidence" value="ECO:0007669"/>
    <property type="project" value="TreeGrafter"/>
</dbReference>
<dbReference type="SUPFAM" id="SSF81321">
    <property type="entry name" value="Family A G protein-coupled receptor-like"/>
    <property type="match status" value="1"/>
</dbReference>
<evidence type="ECO:0000256" key="8">
    <source>
        <dbReference type="ARBA" id="ARBA00023224"/>
    </source>
</evidence>
<keyword evidence="4 9" id="KW-1133">Transmembrane helix</keyword>
<accession>A0A678WCE1</accession>
<evidence type="ECO:0000259" key="10">
    <source>
        <dbReference type="PROSITE" id="PS50262"/>
    </source>
</evidence>
<feature type="transmembrane region" description="Helical" evidence="9">
    <location>
        <begin position="161"/>
        <end position="183"/>
    </location>
</feature>